<evidence type="ECO:0000313" key="2">
    <source>
        <dbReference type="EnsemblPlants" id="EMT12232"/>
    </source>
</evidence>
<sequence>MEASSAAASFDTEVAEEDALEASESVEDGEECAGRSGDECACAPGDAAAFTMSRSSRSPVGMQEDVIANAPSTTTTTAQTENLLQLFSSGRSINSTAAATTTAPQEPNEFLNP</sequence>
<feature type="region of interest" description="Disordered" evidence="1">
    <location>
        <begin position="1"/>
        <end position="38"/>
    </location>
</feature>
<dbReference type="EnsemblPlants" id="EMT12232">
    <property type="protein sequence ID" value="EMT12232"/>
    <property type="gene ID" value="F775_42735"/>
</dbReference>
<name>M8B663_AEGTA</name>
<evidence type="ECO:0000256" key="1">
    <source>
        <dbReference type="SAM" id="MobiDB-lite"/>
    </source>
</evidence>
<accession>M8B663</accession>
<protein>
    <submittedName>
        <fullName evidence="2">Uncharacterized protein</fullName>
    </submittedName>
</protein>
<feature type="compositionally biased region" description="Acidic residues" evidence="1">
    <location>
        <begin position="13"/>
        <end position="31"/>
    </location>
</feature>
<dbReference type="AlphaFoldDB" id="M8B663"/>
<organism evidence="2">
    <name type="scientific">Aegilops tauschii</name>
    <name type="common">Tausch's goatgrass</name>
    <name type="synonym">Aegilops squarrosa</name>
    <dbReference type="NCBI Taxonomy" id="37682"/>
    <lineage>
        <taxon>Eukaryota</taxon>
        <taxon>Viridiplantae</taxon>
        <taxon>Streptophyta</taxon>
        <taxon>Embryophyta</taxon>
        <taxon>Tracheophyta</taxon>
        <taxon>Spermatophyta</taxon>
        <taxon>Magnoliopsida</taxon>
        <taxon>Liliopsida</taxon>
        <taxon>Poales</taxon>
        <taxon>Poaceae</taxon>
        <taxon>BOP clade</taxon>
        <taxon>Pooideae</taxon>
        <taxon>Triticodae</taxon>
        <taxon>Triticeae</taxon>
        <taxon>Triticinae</taxon>
        <taxon>Aegilops</taxon>
    </lineage>
</organism>
<proteinExistence type="predicted"/>
<reference evidence="2" key="1">
    <citation type="submission" date="2015-06" db="UniProtKB">
        <authorList>
            <consortium name="EnsemblPlants"/>
        </authorList>
    </citation>
    <scope>IDENTIFICATION</scope>
</reference>